<keyword evidence="2" id="KW-0808">Transferase</keyword>
<dbReference type="EMBL" id="MU005574">
    <property type="protein sequence ID" value="KAF2687631.1"/>
    <property type="molecule type" value="Genomic_DNA"/>
</dbReference>
<dbReference type="SMART" id="SM00220">
    <property type="entry name" value="S_TKc"/>
    <property type="match status" value="1"/>
</dbReference>
<dbReference type="PROSITE" id="PS50011">
    <property type="entry name" value="PROTEIN_KINASE_DOM"/>
    <property type="match status" value="1"/>
</dbReference>
<keyword evidence="3" id="KW-1185">Reference proteome</keyword>
<dbReference type="Gene3D" id="1.10.510.10">
    <property type="entry name" value="Transferase(Phosphotransferase) domain 1"/>
    <property type="match status" value="1"/>
</dbReference>
<reference evidence="2" key="1">
    <citation type="journal article" date="2020" name="Stud. Mycol.">
        <title>101 Dothideomycetes genomes: a test case for predicting lifestyles and emergence of pathogens.</title>
        <authorList>
            <person name="Haridas S."/>
            <person name="Albert R."/>
            <person name="Binder M."/>
            <person name="Bloem J."/>
            <person name="Labutti K."/>
            <person name="Salamov A."/>
            <person name="Andreopoulos B."/>
            <person name="Baker S."/>
            <person name="Barry K."/>
            <person name="Bills G."/>
            <person name="Bluhm B."/>
            <person name="Cannon C."/>
            <person name="Castanera R."/>
            <person name="Culley D."/>
            <person name="Daum C."/>
            <person name="Ezra D."/>
            <person name="Gonzalez J."/>
            <person name="Henrissat B."/>
            <person name="Kuo A."/>
            <person name="Liang C."/>
            <person name="Lipzen A."/>
            <person name="Lutzoni F."/>
            <person name="Magnuson J."/>
            <person name="Mondo S."/>
            <person name="Nolan M."/>
            <person name="Ohm R."/>
            <person name="Pangilinan J."/>
            <person name="Park H.-J."/>
            <person name="Ramirez L."/>
            <person name="Alfaro M."/>
            <person name="Sun H."/>
            <person name="Tritt A."/>
            <person name="Yoshinaga Y."/>
            <person name="Zwiers L.-H."/>
            <person name="Turgeon B."/>
            <person name="Goodwin S."/>
            <person name="Spatafora J."/>
            <person name="Crous P."/>
            <person name="Grigoriev I."/>
        </authorList>
    </citation>
    <scope>NUCLEOTIDE SEQUENCE</scope>
    <source>
        <strain evidence="2">CBS 122367</strain>
    </source>
</reference>
<proteinExistence type="predicted"/>
<dbReference type="SUPFAM" id="SSF56112">
    <property type="entry name" value="Protein kinase-like (PK-like)"/>
    <property type="match status" value="1"/>
</dbReference>
<dbReference type="GO" id="GO:0004674">
    <property type="term" value="F:protein serine/threonine kinase activity"/>
    <property type="evidence" value="ECO:0007669"/>
    <property type="project" value="TreeGrafter"/>
</dbReference>
<dbReference type="OrthoDB" id="1046782at2759"/>
<feature type="domain" description="Protein kinase" evidence="1">
    <location>
        <begin position="1"/>
        <end position="292"/>
    </location>
</feature>
<dbReference type="InterPro" id="IPR011009">
    <property type="entry name" value="Kinase-like_dom_sf"/>
</dbReference>
<keyword evidence="2" id="KW-0418">Kinase</keyword>
<evidence type="ECO:0000313" key="3">
    <source>
        <dbReference type="Proteomes" id="UP000799291"/>
    </source>
</evidence>
<dbReference type="Pfam" id="PF00069">
    <property type="entry name" value="Pkinase"/>
    <property type="match status" value="1"/>
</dbReference>
<dbReference type="CDD" id="cd00180">
    <property type="entry name" value="PKc"/>
    <property type="match status" value="1"/>
</dbReference>
<organism evidence="2 3">
    <name type="scientific">Lentithecium fluviatile CBS 122367</name>
    <dbReference type="NCBI Taxonomy" id="1168545"/>
    <lineage>
        <taxon>Eukaryota</taxon>
        <taxon>Fungi</taxon>
        <taxon>Dikarya</taxon>
        <taxon>Ascomycota</taxon>
        <taxon>Pezizomycotina</taxon>
        <taxon>Dothideomycetes</taxon>
        <taxon>Pleosporomycetidae</taxon>
        <taxon>Pleosporales</taxon>
        <taxon>Massarineae</taxon>
        <taxon>Lentitheciaceae</taxon>
        <taxon>Lentithecium</taxon>
    </lineage>
</organism>
<dbReference type="InterPro" id="IPR000719">
    <property type="entry name" value="Prot_kinase_dom"/>
</dbReference>
<gene>
    <name evidence="2" type="ORF">K458DRAFT_360152</name>
</gene>
<protein>
    <submittedName>
        <fullName evidence="2">Kinase-like protein</fullName>
    </submittedName>
</protein>
<evidence type="ECO:0000313" key="2">
    <source>
        <dbReference type="EMBL" id="KAF2687631.1"/>
    </source>
</evidence>
<dbReference type="PANTHER" id="PTHR24359:SF37">
    <property type="entry name" value="PROTEIN KINASE DOMAIN-CONTAINING PROTEIN"/>
    <property type="match status" value="1"/>
</dbReference>
<sequence>MKEEEVHFWQEVNMLKRFSGLFHEHLVTLLMTWRIQDRHYFLFPWAPCDLEAYWDKEGNWSLDQRTGCVERKTMCWISKQILGITEALHRIHNPTHLNLVEAKFGRHGDLKPENILWYESPNDPKGILVIADFGLGSFNSAKSRSNIPGEAIPVTPNYRPPECDMEGGKISRSFDIWTFGCLLLELTCWAFGGKELRGEFEDERTTLYITGSQTDIFFDVKKLEGRAGYVVKRKQEVTEWITKLHNHPSCTQYFHDLLDLIENKMLLVLTPAQERIECSALVEKIRTMHGEVMQANSTYSQAPCPQKRTLKTDVAFIAQLNKTATGNIERRGGEGLEVHRGEVRQSKDPDELRALGP</sequence>
<dbReference type="Proteomes" id="UP000799291">
    <property type="component" value="Unassembled WGS sequence"/>
</dbReference>
<dbReference type="AlphaFoldDB" id="A0A6G1JBN9"/>
<dbReference type="PANTHER" id="PTHR24359">
    <property type="entry name" value="SERINE/THREONINE-PROTEIN KINASE SBK1"/>
    <property type="match status" value="1"/>
</dbReference>
<evidence type="ECO:0000259" key="1">
    <source>
        <dbReference type="PROSITE" id="PS50011"/>
    </source>
</evidence>
<accession>A0A6G1JBN9</accession>
<dbReference type="GO" id="GO:0005524">
    <property type="term" value="F:ATP binding"/>
    <property type="evidence" value="ECO:0007669"/>
    <property type="project" value="InterPro"/>
</dbReference>
<name>A0A6G1JBN9_9PLEO</name>